<evidence type="ECO:0008006" key="4">
    <source>
        <dbReference type="Google" id="ProtNLM"/>
    </source>
</evidence>
<keyword evidence="1" id="KW-0732">Signal</keyword>
<reference evidence="3" key="1">
    <citation type="journal article" date="2018" name="Nat. Microbiol.">
        <title>Leveraging single-cell genomics to expand the fungal tree of life.</title>
        <authorList>
            <person name="Ahrendt S.R."/>
            <person name="Quandt C.A."/>
            <person name="Ciobanu D."/>
            <person name="Clum A."/>
            <person name="Salamov A."/>
            <person name="Andreopoulos B."/>
            <person name="Cheng J.F."/>
            <person name="Woyke T."/>
            <person name="Pelin A."/>
            <person name="Henrissat B."/>
            <person name="Reynolds N.K."/>
            <person name="Benny G.L."/>
            <person name="Smith M.E."/>
            <person name="James T.Y."/>
            <person name="Grigoriev I.V."/>
        </authorList>
    </citation>
    <scope>NUCLEOTIDE SEQUENCE [LARGE SCALE GENOMIC DNA]</scope>
    <source>
        <strain evidence="3">CSF55</strain>
    </source>
</reference>
<gene>
    <name evidence="2" type="ORF">ROZALSC1DRAFT_22242</name>
</gene>
<dbReference type="Proteomes" id="UP000281549">
    <property type="component" value="Unassembled WGS sequence"/>
</dbReference>
<evidence type="ECO:0000313" key="3">
    <source>
        <dbReference type="Proteomes" id="UP000281549"/>
    </source>
</evidence>
<organism evidence="2 3">
    <name type="scientific">Rozella allomycis (strain CSF55)</name>
    <dbReference type="NCBI Taxonomy" id="988480"/>
    <lineage>
        <taxon>Eukaryota</taxon>
        <taxon>Fungi</taxon>
        <taxon>Fungi incertae sedis</taxon>
        <taxon>Cryptomycota</taxon>
        <taxon>Cryptomycota incertae sedis</taxon>
        <taxon>Rozella</taxon>
    </lineage>
</organism>
<accession>A0A4V1IZW7</accession>
<evidence type="ECO:0000313" key="2">
    <source>
        <dbReference type="EMBL" id="RKP19499.1"/>
    </source>
</evidence>
<feature type="chain" id="PRO_5020624767" description="F-box domain-containing protein" evidence="1">
    <location>
        <begin position="19"/>
        <end position="370"/>
    </location>
</feature>
<dbReference type="EMBL" id="ML005212">
    <property type="protein sequence ID" value="RKP19499.1"/>
    <property type="molecule type" value="Genomic_DNA"/>
</dbReference>
<sequence>MPEKIFALFIAYLKLVVGITLQGMPDTVLCNIFYFLDDGNCLILRTASKSFFSCYDIKSHLNYCRRVLALKNGIDSLPIWMNNQKFEDTFNSITFKITIIKSQNETLIVNLLFGDKDAPNLLKWTLSKVDFYFNGIYLIFLLEKLARTNSALEIQNLIISYVLEHYSDQYLIENAVKRDYLNCFSRIFNFTTLSVISIVTMALKYDSFSIILYLLEDKIITRDQKFQGLIVEIKPIFENHDNLNIVDCAIYAQAVKTFHILLIDERRLNPNYNILIIEYFRNCIKLNLATSSRYLFSLLPGHVNVTAIVENALDSIADHENCETIDLILFRYPTMMTKILNVLRNSGKYNILKQIIQRHPILYKKIQNQS</sequence>
<name>A0A4V1IZW7_ROZAC</name>
<proteinExistence type="predicted"/>
<protein>
    <recommendedName>
        <fullName evidence="4">F-box domain-containing protein</fullName>
    </recommendedName>
</protein>
<evidence type="ECO:0000256" key="1">
    <source>
        <dbReference type="SAM" id="SignalP"/>
    </source>
</evidence>
<dbReference type="AlphaFoldDB" id="A0A4V1IZW7"/>
<feature type="signal peptide" evidence="1">
    <location>
        <begin position="1"/>
        <end position="18"/>
    </location>
</feature>